<dbReference type="NCBIfam" id="TIGR00138">
    <property type="entry name" value="rsmG_gidB"/>
    <property type="match status" value="1"/>
</dbReference>
<evidence type="ECO:0000313" key="8">
    <source>
        <dbReference type="Proteomes" id="UP000031662"/>
    </source>
</evidence>
<dbReference type="Proteomes" id="UP000031662">
    <property type="component" value="Chromosome"/>
</dbReference>
<dbReference type="InterPro" id="IPR029063">
    <property type="entry name" value="SAM-dependent_MTases_sf"/>
</dbReference>
<keyword evidence="4 6" id="KW-0808">Transferase</keyword>
<evidence type="ECO:0000313" key="7">
    <source>
        <dbReference type="EMBL" id="BAO98020.1"/>
    </source>
</evidence>
<evidence type="ECO:0000256" key="1">
    <source>
        <dbReference type="ARBA" id="ARBA00022490"/>
    </source>
</evidence>
<dbReference type="HAMAP" id="MF_00074">
    <property type="entry name" value="16SrRNA_methyltr_G"/>
    <property type="match status" value="1"/>
</dbReference>
<dbReference type="FunFam" id="3.40.50.150:FF:000511">
    <property type="entry name" value="Ribosomal RNA small subunit methyltransferase G"/>
    <property type="match status" value="1"/>
</dbReference>
<comment type="caution">
    <text evidence="6">Lacks conserved residue(s) required for the propagation of feature annotation.</text>
</comment>
<keyword evidence="1 6" id="KW-0963">Cytoplasm</keyword>
<keyword evidence="2 6" id="KW-0698">rRNA processing</keyword>
<gene>
    <name evidence="6" type="primary">rsmG</name>
    <name evidence="7" type="ORF">NY40_1012</name>
</gene>
<proteinExistence type="inferred from homology"/>
<dbReference type="Gene3D" id="3.40.50.150">
    <property type="entry name" value="Vaccinia Virus protein VP39"/>
    <property type="match status" value="1"/>
</dbReference>
<dbReference type="AlphaFoldDB" id="A0A060PTQ6"/>
<dbReference type="CDD" id="cd02440">
    <property type="entry name" value="AdoMet_MTases"/>
    <property type="match status" value="1"/>
</dbReference>
<dbReference type="SUPFAM" id="SSF53335">
    <property type="entry name" value="S-adenosyl-L-methionine-dependent methyltransferases"/>
    <property type="match status" value="1"/>
</dbReference>
<feature type="binding site" evidence="6">
    <location>
        <position position="120"/>
    </location>
    <ligand>
        <name>S-adenosyl-L-methionine</name>
        <dbReference type="ChEBI" id="CHEBI:59789"/>
    </ligand>
</feature>
<dbReference type="HOGENOM" id="CLU_065341_2_1_7"/>
<dbReference type="GO" id="GO:0005829">
    <property type="term" value="C:cytosol"/>
    <property type="evidence" value="ECO:0007669"/>
    <property type="project" value="TreeGrafter"/>
</dbReference>
<comment type="function">
    <text evidence="6">Specifically methylates the N7 position of a guanine in 16S rRNA.</text>
</comment>
<organism evidence="7 8">
    <name type="scientific">Helicobacter pylori NY40</name>
    <dbReference type="NCBI Taxonomy" id="1426844"/>
    <lineage>
        <taxon>Bacteria</taxon>
        <taxon>Pseudomonadati</taxon>
        <taxon>Campylobacterota</taxon>
        <taxon>Epsilonproteobacteria</taxon>
        <taxon>Campylobacterales</taxon>
        <taxon>Helicobacteraceae</taxon>
        <taxon>Helicobacter</taxon>
    </lineage>
</organism>
<dbReference type="PANTHER" id="PTHR31760:SF0">
    <property type="entry name" value="S-ADENOSYL-L-METHIONINE-DEPENDENT METHYLTRANSFERASES SUPERFAMILY PROTEIN"/>
    <property type="match status" value="1"/>
</dbReference>
<dbReference type="PANTHER" id="PTHR31760">
    <property type="entry name" value="S-ADENOSYL-L-METHIONINE-DEPENDENT METHYLTRANSFERASES SUPERFAMILY PROTEIN"/>
    <property type="match status" value="1"/>
</dbReference>
<keyword evidence="3 6" id="KW-0489">Methyltransferase</keyword>
<dbReference type="EMBL" id="AP014523">
    <property type="protein sequence ID" value="BAO98020.1"/>
    <property type="molecule type" value="Genomic_DNA"/>
</dbReference>
<name>A0A060PTQ6_HELPX</name>
<feature type="binding site" evidence="6">
    <location>
        <position position="54"/>
    </location>
    <ligand>
        <name>S-adenosyl-L-methionine</name>
        <dbReference type="ChEBI" id="CHEBI:59789"/>
    </ligand>
</feature>
<feature type="binding site" evidence="6">
    <location>
        <begin position="105"/>
        <end position="106"/>
    </location>
    <ligand>
        <name>S-adenosyl-L-methionine</name>
        <dbReference type="ChEBI" id="CHEBI:59789"/>
    </ligand>
</feature>
<accession>A0A060PTQ6</accession>
<protein>
    <recommendedName>
        <fullName evidence="6">Ribosomal RNA small subunit methyltransferase G</fullName>
        <ecNumber evidence="6">2.1.1.-</ecNumber>
    </recommendedName>
    <alternativeName>
        <fullName evidence="6">16S rRNA 7-methylguanosine methyltransferase</fullName>
        <shortName evidence="6">16S rRNA m7G methyltransferase</shortName>
    </alternativeName>
</protein>
<evidence type="ECO:0000256" key="3">
    <source>
        <dbReference type="ARBA" id="ARBA00022603"/>
    </source>
</evidence>
<reference evidence="7 8" key="1">
    <citation type="submission" date="2013-11" db="EMBL/GenBank/DDBJ databases">
        <title>Estimation of Helicobacter pylori bacteriophage ecology using H. pylori isolates.</title>
        <authorList>
            <person name="Uchiyama J."/>
            <person name="Takemura-Uchiyama I."/>
            <person name="Ujihara T."/>
            <person name="Matsuzaki S."/>
        </authorList>
    </citation>
    <scope>NUCLEOTIDE SEQUENCE [LARGE SCALE GENOMIC DNA]</scope>
    <source>
        <strain evidence="7 8">NY40</strain>
    </source>
</reference>
<dbReference type="InterPro" id="IPR003682">
    <property type="entry name" value="rRNA_ssu_MeTfrase_G"/>
</dbReference>
<evidence type="ECO:0000256" key="2">
    <source>
        <dbReference type="ARBA" id="ARBA00022552"/>
    </source>
</evidence>
<dbReference type="EC" id="2.1.1.-" evidence="6"/>
<evidence type="ECO:0000256" key="5">
    <source>
        <dbReference type="ARBA" id="ARBA00022691"/>
    </source>
</evidence>
<dbReference type="Pfam" id="PF02527">
    <property type="entry name" value="GidB"/>
    <property type="match status" value="1"/>
</dbReference>
<evidence type="ECO:0000256" key="6">
    <source>
        <dbReference type="HAMAP-Rule" id="MF_00074"/>
    </source>
</evidence>
<comment type="similarity">
    <text evidence="6">Belongs to the methyltransferase superfamily. RNA methyltransferase RsmG family.</text>
</comment>
<sequence length="178" mass="20632">MNPLLQDYARILLEWNQTHNLSGAKRLSELEPQITDALKPLEFVKDFKSCLDIGSGAGLPAIPLALEKPETQFILLEPRIKRAAFLNYLKSVLPLKNIEIIKKRLEDYQNLLQVDLITSRAVASSSFLIEKSQRFLKDKGYFLFYKGEQLKNEIACKDTECFMYQKRVYFYKSKESLC</sequence>
<dbReference type="RefSeq" id="WP_041050919.1">
    <property type="nucleotide sequence ID" value="NZ_AP014523.1"/>
</dbReference>
<dbReference type="PIRSF" id="PIRSF003078">
    <property type="entry name" value="GidB"/>
    <property type="match status" value="1"/>
</dbReference>
<evidence type="ECO:0000256" key="4">
    <source>
        <dbReference type="ARBA" id="ARBA00022679"/>
    </source>
</evidence>
<feature type="binding site" evidence="6">
    <location>
        <position position="59"/>
    </location>
    <ligand>
        <name>S-adenosyl-L-methionine</name>
        <dbReference type="ChEBI" id="CHEBI:59789"/>
    </ligand>
</feature>
<keyword evidence="5 6" id="KW-0949">S-adenosyl-L-methionine</keyword>
<dbReference type="GO" id="GO:0070043">
    <property type="term" value="F:rRNA (guanine-N7-)-methyltransferase activity"/>
    <property type="evidence" value="ECO:0007669"/>
    <property type="project" value="UniProtKB-UniRule"/>
</dbReference>
<comment type="subcellular location">
    <subcellularLocation>
        <location evidence="6">Cytoplasm</location>
    </subcellularLocation>
</comment>